<keyword evidence="9" id="KW-1185">Reference proteome</keyword>
<dbReference type="EMBL" id="MCFK01005387">
    <property type="protein sequence ID" value="RKF60156.1"/>
    <property type="molecule type" value="Genomic_DNA"/>
</dbReference>
<dbReference type="PANTHER" id="PTHR33048:SF96">
    <property type="entry name" value="INTEGRAL MEMBRANE PROTEIN"/>
    <property type="match status" value="1"/>
</dbReference>
<accession>A0A420HRV3</accession>
<dbReference type="PANTHER" id="PTHR33048">
    <property type="entry name" value="PTH11-LIKE INTEGRAL MEMBRANE PROTEIN (AFU_ORTHOLOGUE AFUA_5G11245)"/>
    <property type="match status" value="1"/>
</dbReference>
<feature type="transmembrane region" description="Helical" evidence="6">
    <location>
        <begin position="47"/>
        <end position="71"/>
    </location>
</feature>
<name>A0A420HRV3_9PEZI</name>
<feature type="transmembrane region" description="Helical" evidence="6">
    <location>
        <begin position="126"/>
        <end position="147"/>
    </location>
</feature>
<evidence type="ECO:0000256" key="4">
    <source>
        <dbReference type="ARBA" id="ARBA00023136"/>
    </source>
</evidence>
<protein>
    <recommendedName>
        <fullName evidence="7">Rhodopsin domain-containing protein</fullName>
    </recommendedName>
</protein>
<dbReference type="GO" id="GO:0016020">
    <property type="term" value="C:membrane"/>
    <property type="evidence" value="ECO:0007669"/>
    <property type="project" value="UniProtKB-SubCell"/>
</dbReference>
<keyword evidence="4 6" id="KW-0472">Membrane</keyword>
<dbReference type="OrthoDB" id="3897607at2759"/>
<evidence type="ECO:0000256" key="6">
    <source>
        <dbReference type="SAM" id="Phobius"/>
    </source>
</evidence>
<evidence type="ECO:0000256" key="1">
    <source>
        <dbReference type="ARBA" id="ARBA00004141"/>
    </source>
</evidence>
<keyword evidence="2 6" id="KW-0812">Transmembrane</keyword>
<comment type="subcellular location">
    <subcellularLocation>
        <location evidence="1">Membrane</location>
        <topology evidence="1">Multi-pass membrane protein</topology>
    </subcellularLocation>
</comment>
<organism evidence="8 9">
    <name type="scientific">Erysiphe neolycopersici</name>
    <dbReference type="NCBI Taxonomy" id="212602"/>
    <lineage>
        <taxon>Eukaryota</taxon>
        <taxon>Fungi</taxon>
        <taxon>Dikarya</taxon>
        <taxon>Ascomycota</taxon>
        <taxon>Pezizomycotina</taxon>
        <taxon>Leotiomycetes</taxon>
        <taxon>Erysiphales</taxon>
        <taxon>Erysiphaceae</taxon>
        <taxon>Erysiphe</taxon>
    </lineage>
</organism>
<feature type="transmembrane region" description="Helical" evidence="6">
    <location>
        <begin position="12"/>
        <end position="35"/>
    </location>
</feature>
<feature type="transmembrane region" description="Helical" evidence="6">
    <location>
        <begin position="248"/>
        <end position="271"/>
    </location>
</feature>
<dbReference type="InterPro" id="IPR052337">
    <property type="entry name" value="SAT4-like"/>
</dbReference>
<comment type="similarity">
    <text evidence="5">Belongs to the SAT4 family.</text>
</comment>
<proteinExistence type="inferred from homology"/>
<evidence type="ECO:0000313" key="8">
    <source>
        <dbReference type="EMBL" id="RKF60156.1"/>
    </source>
</evidence>
<dbReference type="AlphaFoldDB" id="A0A420HRV3"/>
<dbReference type="Proteomes" id="UP000286134">
    <property type="component" value="Unassembled WGS sequence"/>
</dbReference>
<evidence type="ECO:0000256" key="2">
    <source>
        <dbReference type="ARBA" id="ARBA00022692"/>
    </source>
</evidence>
<evidence type="ECO:0000256" key="3">
    <source>
        <dbReference type="ARBA" id="ARBA00022989"/>
    </source>
</evidence>
<dbReference type="InterPro" id="IPR049326">
    <property type="entry name" value="Rhodopsin_dom_fungi"/>
</dbReference>
<feature type="transmembrane region" description="Helical" evidence="6">
    <location>
        <begin position="216"/>
        <end position="236"/>
    </location>
</feature>
<sequence>MENHYTSSGYGPALLISCCVLLSLTLLFSLLRFYIRLYLLRIWRVEDWLFAAALISFALLDICTLISSLHGHGQLKTNINPDDVVIAVRTWALSRVFHVQTTIFTRLCIAVFLLQLAPKNQGYHFVILNIIIFATITGVCFLLVSTYQCFTDCHLWEQVEVHPPENTICLSSTLLRGIATLHATIGTLADFVFAALPTIMIYNLSIPLQAKITSCVLLSLGLFAGVANLVRLGYILSTPFGKEMLYVTTYVTICSLVEPATAIICLGISTWGPLFSRVPKSQESTRTGKG</sequence>
<keyword evidence="3 6" id="KW-1133">Transmembrane helix</keyword>
<comment type="caution">
    <text evidence="8">The sequence shown here is derived from an EMBL/GenBank/DDBJ whole genome shotgun (WGS) entry which is preliminary data.</text>
</comment>
<feature type="transmembrane region" description="Helical" evidence="6">
    <location>
        <begin position="91"/>
        <end position="114"/>
    </location>
</feature>
<evidence type="ECO:0000256" key="5">
    <source>
        <dbReference type="ARBA" id="ARBA00038359"/>
    </source>
</evidence>
<evidence type="ECO:0000259" key="7">
    <source>
        <dbReference type="Pfam" id="PF20684"/>
    </source>
</evidence>
<dbReference type="Pfam" id="PF20684">
    <property type="entry name" value="Fung_rhodopsin"/>
    <property type="match status" value="1"/>
</dbReference>
<reference evidence="8 9" key="1">
    <citation type="journal article" date="2018" name="BMC Genomics">
        <title>Comparative genome analyses reveal sequence features reflecting distinct modes of host-adaptation between dicot and monocot powdery mildew.</title>
        <authorList>
            <person name="Wu Y."/>
            <person name="Ma X."/>
            <person name="Pan Z."/>
            <person name="Kale S.D."/>
            <person name="Song Y."/>
            <person name="King H."/>
            <person name="Zhang Q."/>
            <person name="Presley C."/>
            <person name="Deng X."/>
            <person name="Wei C.I."/>
            <person name="Xiao S."/>
        </authorList>
    </citation>
    <scope>NUCLEOTIDE SEQUENCE [LARGE SCALE GENOMIC DNA]</scope>
    <source>
        <strain evidence="8">UMSG2</strain>
    </source>
</reference>
<feature type="transmembrane region" description="Helical" evidence="6">
    <location>
        <begin position="181"/>
        <end position="204"/>
    </location>
</feature>
<feature type="domain" description="Rhodopsin" evidence="7">
    <location>
        <begin position="31"/>
        <end position="277"/>
    </location>
</feature>
<evidence type="ECO:0000313" key="9">
    <source>
        <dbReference type="Proteomes" id="UP000286134"/>
    </source>
</evidence>
<gene>
    <name evidence="8" type="ORF">OnM2_053038</name>
</gene>